<proteinExistence type="inferred from homology"/>
<dbReference type="InterPro" id="IPR003717">
    <property type="entry name" value="RecO"/>
</dbReference>
<dbReference type="InterPro" id="IPR012340">
    <property type="entry name" value="NA-bd_OB-fold"/>
</dbReference>
<dbReference type="Pfam" id="PF11967">
    <property type="entry name" value="RecO_N"/>
    <property type="match status" value="1"/>
</dbReference>
<keyword evidence="3 7" id="KW-0227">DNA damage</keyword>
<dbReference type="Gene3D" id="1.20.1440.120">
    <property type="entry name" value="Recombination protein O, C-terminal domain"/>
    <property type="match status" value="1"/>
</dbReference>
<comment type="caution">
    <text evidence="9">The sequence shown here is derived from an EMBL/GenBank/DDBJ whole genome shotgun (WGS) entry which is preliminary data.</text>
</comment>
<keyword evidence="5 7" id="KW-0234">DNA repair</keyword>
<dbReference type="PANTHER" id="PTHR33991:SF1">
    <property type="entry name" value="DNA REPAIR PROTEIN RECO"/>
    <property type="match status" value="1"/>
</dbReference>
<dbReference type="Gene3D" id="2.40.50.140">
    <property type="entry name" value="Nucleic acid-binding proteins"/>
    <property type="match status" value="1"/>
</dbReference>
<comment type="similarity">
    <text evidence="1 7">Belongs to the RecO family.</text>
</comment>
<dbReference type="InterPro" id="IPR042242">
    <property type="entry name" value="RecO_C"/>
</dbReference>
<gene>
    <name evidence="7 9" type="primary">recO</name>
    <name evidence="9" type="ORF">QCO44_01510</name>
</gene>
<evidence type="ECO:0000256" key="5">
    <source>
        <dbReference type="ARBA" id="ARBA00023204"/>
    </source>
</evidence>
<evidence type="ECO:0000256" key="3">
    <source>
        <dbReference type="ARBA" id="ARBA00022763"/>
    </source>
</evidence>
<dbReference type="RefSeq" id="WP_368846039.1">
    <property type="nucleotide sequence ID" value="NZ_CP194411.1"/>
</dbReference>
<dbReference type="EMBL" id="JARVLH010000001">
    <property type="protein sequence ID" value="MEX5284321.1"/>
    <property type="molecule type" value="Genomic_DNA"/>
</dbReference>
<dbReference type="NCBIfam" id="TIGR00613">
    <property type="entry name" value="reco"/>
    <property type="match status" value="1"/>
</dbReference>
<dbReference type="InterPro" id="IPR022572">
    <property type="entry name" value="DNA_rep/recomb_RecO_N"/>
</dbReference>
<dbReference type="HAMAP" id="MF_00201">
    <property type="entry name" value="RecO"/>
    <property type="match status" value="1"/>
</dbReference>
<organism evidence="9 10">
    <name type="scientific">Selenomonas sputigena</name>
    <dbReference type="NCBI Taxonomy" id="69823"/>
    <lineage>
        <taxon>Bacteria</taxon>
        <taxon>Bacillati</taxon>
        <taxon>Bacillota</taxon>
        <taxon>Negativicutes</taxon>
        <taxon>Selenomonadales</taxon>
        <taxon>Selenomonadaceae</taxon>
        <taxon>Selenomonas</taxon>
    </lineage>
</organism>
<evidence type="ECO:0000256" key="4">
    <source>
        <dbReference type="ARBA" id="ARBA00023172"/>
    </source>
</evidence>
<feature type="domain" description="DNA replication/recombination mediator RecO N-terminal" evidence="8">
    <location>
        <begin position="1"/>
        <end position="76"/>
    </location>
</feature>
<evidence type="ECO:0000256" key="7">
    <source>
        <dbReference type="HAMAP-Rule" id="MF_00201"/>
    </source>
</evidence>
<dbReference type="Pfam" id="PF02565">
    <property type="entry name" value="RecO_C"/>
    <property type="match status" value="1"/>
</dbReference>
<dbReference type="InterPro" id="IPR037278">
    <property type="entry name" value="ARFGAP/RecO"/>
</dbReference>
<dbReference type="Proteomes" id="UP001559623">
    <property type="component" value="Unassembled WGS sequence"/>
</dbReference>
<name>A0ABV3X2A6_9FIRM</name>
<comment type="function">
    <text evidence="7">Involved in DNA repair and RecF pathway recombination.</text>
</comment>
<evidence type="ECO:0000256" key="2">
    <source>
        <dbReference type="ARBA" id="ARBA00021310"/>
    </source>
</evidence>
<evidence type="ECO:0000256" key="6">
    <source>
        <dbReference type="ARBA" id="ARBA00033409"/>
    </source>
</evidence>
<protein>
    <recommendedName>
        <fullName evidence="2 7">DNA repair protein RecO</fullName>
    </recommendedName>
    <alternativeName>
        <fullName evidence="6 7">Recombination protein O</fullName>
    </alternativeName>
</protein>
<keyword evidence="10" id="KW-1185">Reference proteome</keyword>
<evidence type="ECO:0000256" key="1">
    <source>
        <dbReference type="ARBA" id="ARBA00007452"/>
    </source>
</evidence>
<reference evidence="9 10" key="1">
    <citation type="submission" date="2023-04" db="EMBL/GenBank/DDBJ databases">
        <title>Genome Sequence of Selenomonas sputigena ATCC 33150.</title>
        <authorList>
            <person name="Miller D.P."/>
            <person name="Anvari S."/>
            <person name="Polson S.W."/>
            <person name="Macdonald M."/>
            <person name="Mcdowell J.V."/>
        </authorList>
    </citation>
    <scope>NUCLEOTIDE SEQUENCE [LARGE SCALE GENOMIC DNA]</scope>
    <source>
        <strain evidence="9 10">ATCC 33150</strain>
    </source>
</reference>
<evidence type="ECO:0000313" key="9">
    <source>
        <dbReference type="EMBL" id="MEX5284321.1"/>
    </source>
</evidence>
<dbReference type="SUPFAM" id="SSF50249">
    <property type="entry name" value="Nucleic acid-binding proteins"/>
    <property type="match status" value="1"/>
</dbReference>
<dbReference type="PANTHER" id="PTHR33991">
    <property type="entry name" value="DNA REPAIR PROTEIN RECO"/>
    <property type="match status" value="1"/>
</dbReference>
<evidence type="ECO:0000259" key="8">
    <source>
        <dbReference type="Pfam" id="PF11967"/>
    </source>
</evidence>
<evidence type="ECO:0000313" key="10">
    <source>
        <dbReference type="Proteomes" id="UP001559623"/>
    </source>
</evidence>
<sequence>MARINAEALILATRNWGTADKMVTLFTREHGIVQAAAFGCRRPKSPLAAGMQMFSYLDVEFTEGTRVWTVRQCTLKEHWHRLGEDLASMAYGSFIAELTLALIPEHEPGPDTFDRLLQVFRAFEERNPRLVALAAAYQLLVLSGLGLHLESCVHCGKKSEDLMCIDINEGGALCRNCCTEGARPFSPALHDLLKKFLLLEWKRMVPIIKEPEWGNCRTEAANDKTSESALKISIKKDELMQAEELLLTYLHSLLGRPLRSLAFIAQLAKI</sequence>
<accession>A0ABV3X2A6</accession>
<keyword evidence="4 7" id="KW-0233">DNA recombination</keyword>
<dbReference type="SUPFAM" id="SSF57863">
    <property type="entry name" value="ArfGap/RecO-like zinc finger"/>
    <property type="match status" value="1"/>
</dbReference>